<dbReference type="SUPFAM" id="SSF50129">
    <property type="entry name" value="GroES-like"/>
    <property type="match status" value="1"/>
</dbReference>
<evidence type="ECO:0000259" key="7">
    <source>
        <dbReference type="SMART" id="SM00829"/>
    </source>
</evidence>
<feature type="domain" description="Enoyl reductase (ER)" evidence="7">
    <location>
        <begin position="15"/>
        <end position="355"/>
    </location>
</feature>
<dbReference type="PANTHER" id="PTHR42940:SF8">
    <property type="entry name" value="VACUOLAR PROTEIN SORTING-ASSOCIATED PROTEIN 11"/>
    <property type="match status" value="1"/>
</dbReference>
<organism evidence="8 9">
    <name type="scientific">Penicillium brasilianum</name>
    <dbReference type="NCBI Taxonomy" id="104259"/>
    <lineage>
        <taxon>Eukaryota</taxon>
        <taxon>Fungi</taxon>
        <taxon>Dikarya</taxon>
        <taxon>Ascomycota</taxon>
        <taxon>Pezizomycotina</taxon>
        <taxon>Eurotiomycetes</taxon>
        <taxon>Eurotiomycetidae</taxon>
        <taxon>Eurotiales</taxon>
        <taxon>Aspergillaceae</taxon>
        <taxon>Penicillium</taxon>
    </lineage>
</organism>
<evidence type="ECO:0000313" key="8">
    <source>
        <dbReference type="EMBL" id="CEJ60304.1"/>
    </source>
</evidence>
<evidence type="ECO:0000256" key="2">
    <source>
        <dbReference type="ARBA" id="ARBA00008072"/>
    </source>
</evidence>
<dbReference type="InterPro" id="IPR020843">
    <property type="entry name" value="ER"/>
</dbReference>
<comment type="similarity">
    <text evidence="2">Belongs to the zinc-containing alcohol dehydrogenase family.</text>
</comment>
<keyword evidence="5" id="KW-0560">Oxidoreductase</keyword>
<accession>A0A0F7TUF7</accession>
<reference evidence="9" key="1">
    <citation type="journal article" date="2015" name="Genome Announc.">
        <title>Draft genome sequence of the fungus Penicillium brasilianum MG11.</title>
        <authorList>
            <person name="Horn F."/>
            <person name="Linde J."/>
            <person name="Mattern D.J."/>
            <person name="Walther G."/>
            <person name="Guthke R."/>
            <person name="Brakhage A.A."/>
            <person name="Valiante V."/>
        </authorList>
    </citation>
    <scope>NUCLEOTIDE SEQUENCE [LARGE SCALE GENOMIC DNA]</scope>
    <source>
        <strain evidence="9">MG11</strain>
    </source>
</reference>
<keyword evidence="6" id="KW-0520">NAD</keyword>
<evidence type="ECO:0000256" key="5">
    <source>
        <dbReference type="ARBA" id="ARBA00023002"/>
    </source>
</evidence>
<dbReference type="Gene3D" id="3.40.50.720">
    <property type="entry name" value="NAD(P)-binding Rossmann-like Domain"/>
    <property type="match status" value="1"/>
</dbReference>
<evidence type="ECO:0000313" key="9">
    <source>
        <dbReference type="Proteomes" id="UP000042958"/>
    </source>
</evidence>
<evidence type="ECO:0000256" key="3">
    <source>
        <dbReference type="ARBA" id="ARBA00022723"/>
    </source>
</evidence>
<dbReference type="GO" id="GO:0018455">
    <property type="term" value="F:alcohol dehydrogenase [NAD(P)+] activity"/>
    <property type="evidence" value="ECO:0007669"/>
    <property type="project" value="UniProtKB-ARBA"/>
</dbReference>
<keyword evidence="9" id="KW-1185">Reference proteome</keyword>
<comment type="cofactor">
    <cofactor evidence="1">
        <name>Zn(2+)</name>
        <dbReference type="ChEBI" id="CHEBI:29105"/>
    </cofactor>
</comment>
<dbReference type="InterPro" id="IPR013149">
    <property type="entry name" value="ADH-like_C"/>
</dbReference>
<evidence type="ECO:0000256" key="4">
    <source>
        <dbReference type="ARBA" id="ARBA00022833"/>
    </source>
</evidence>
<keyword evidence="3" id="KW-0479">Metal-binding</keyword>
<dbReference type="SMART" id="SM00829">
    <property type="entry name" value="PKS_ER"/>
    <property type="match status" value="1"/>
</dbReference>
<evidence type="ECO:0000256" key="6">
    <source>
        <dbReference type="ARBA" id="ARBA00023027"/>
    </source>
</evidence>
<dbReference type="AlphaFoldDB" id="A0A0F7TUF7"/>
<dbReference type="SUPFAM" id="SSF51735">
    <property type="entry name" value="NAD(P)-binding Rossmann-fold domains"/>
    <property type="match status" value="1"/>
</dbReference>
<dbReference type="Pfam" id="PF00107">
    <property type="entry name" value="ADH_zinc_N"/>
    <property type="match status" value="1"/>
</dbReference>
<dbReference type="STRING" id="104259.A0A0F7TUF7"/>
<dbReference type="EMBL" id="CDHK01000008">
    <property type="protein sequence ID" value="CEJ60304.1"/>
    <property type="molecule type" value="Genomic_DNA"/>
</dbReference>
<proteinExistence type="inferred from homology"/>
<protein>
    <recommendedName>
        <fullName evidence="7">Enoyl reductase (ER) domain-containing protein</fullName>
    </recommendedName>
</protein>
<dbReference type="FunFam" id="3.40.50.720:FF:000039">
    <property type="entry name" value="Alcohol dehydrogenase AdhP"/>
    <property type="match status" value="1"/>
</dbReference>
<dbReference type="Gene3D" id="3.90.180.10">
    <property type="entry name" value="Medium-chain alcohol dehydrogenases, catalytic domain"/>
    <property type="match status" value="1"/>
</dbReference>
<dbReference type="PANTHER" id="PTHR42940">
    <property type="entry name" value="ALCOHOL DEHYDROGENASE 1-RELATED"/>
    <property type="match status" value="1"/>
</dbReference>
<gene>
    <name evidence="8" type="ORF">PMG11_08882</name>
</gene>
<name>A0A0F7TUF7_PENBI</name>
<evidence type="ECO:0000256" key="1">
    <source>
        <dbReference type="ARBA" id="ARBA00001947"/>
    </source>
</evidence>
<sequence length="358" mass="37925">MAPNTMKAALCKEPGQPLVIENVPVPTPTGRNVLVRVQVASLCHSDLLMTSPKGGLTTLPQIIGHEAISVVEALGPDAAPFGIKPGDQIGAPLWQDMCLDCWECKNIGPQYCPKITLKGLSSAGYFAEYALVDAATAVAIPRLEGGDADVSPAQLAPIFCAGITVWDALERAQIRPGETVAIVGVGGLGEIATKYAHALGAKVLGLDVHDGQLESVRDGGSADGILNTRELQPEDVKARIAAMNHGRMVDAVVVTSGSVAAYQTGISILRPDGRLMVVGIPHEPMSLNLGMVALQSFRIIGAKVTGPLGAVRCLEFSLRKGIYPKIHPRKFQLEDINEMMALMQAGKVHEGRMTVQFF</sequence>
<dbReference type="InterPro" id="IPR036291">
    <property type="entry name" value="NAD(P)-bd_dom_sf"/>
</dbReference>
<dbReference type="GO" id="GO:0046872">
    <property type="term" value="F:metal ion binding"/>
    <property type="evidence" value="ECO:0007669"/>
    <property type="project" value="UniProtKB-KW"/>
</dbReference>
<keyword evidence="4" id="KW-0862">Zinc</keyword>
<dbReference type="InterPro" id="IPR011032">
    <property type="entry name" value="GroES-like_sf"/>
</dbReference>
<dbReference type="Pfam" id="PF08240">
    <property type="entry name" value="ADH_N"/>
    <property type="match status" value="1"/>
</dbReference>
<dbReference type="OrthoDB" id="1560166at2759"/>
<dbReference type="Proteomes" id="UP000042958">
    <property type="component" value="Unassembled WGS sequence"/>
</dbReference>
<dbReference type="InterPro" id="IPR013154">
    <property type="entry name" value="ADH-like_N"/>
</dbReference>